<feature type="region of interest" description="Disordered" evidence="1">
    <location>
        <begin position="299"/>
        <end position="347"/>
    </location>
</feature>
<feature type="compositionally biased region" description="Basic residues" evidence="1">
    <location>
        <begin position="503"/>
        <end position="514"/>
    </location>
</feature>
<dbReference type="AlphaFoldDB" id="A0A077R3L7"/>
<dbReference type="EMBL" id="HG529582">
    <property type="protein sequence ID" value="CDI53551.1"/>
    <property type="molecule type" value="Genomic_DNA"/>
</dbReference>
<feature type="region of interest" description="Disordered" evidence="1">
    <location>
        <begin position="1"/>
        <end position="60"/>
    </location>
</feature>
<feature type="compositionally biased region" description="Low complexity" evidence="1">
    <location>
        <begin position="556"/>
        <end position="573"/>
    </location>
</feature>
<reference evidence="2" key="1">
    <citation type="journal article" date="2014" name="Genome Biol. Evol.">
        <title>Gene Loss Rather Than Gene Gain Is Associated with a Host Jump from Monocots to Dicots in the Smut Fungus Melanopsichium pennsylvanicum.</title>
        <authorList>
            <person name="Sharma R."/>
            <person name="Mishra B."/>
            <person name="Runge F."/>
            <person name="Thines M."/>
        </authorList>
    </citation>
    <scope>NUCLEOTIDE SEQUENCE</scope>
    <source>
        <strain evidence="2">4</strain>
    </source>
</reference>
<sequence>MQSTQSRGGSQQHYMASLESNTMNRQYSDDQSLNSVRYPSNASQPSLSHSINTYTESTPSSVCRPDFGDYSYDMAHSDCGASFVSEVPPSFDDTSDTDEVVATNNSKPTMIKFVEPVVQREHRENGGKTRLTGMKKKIQKNKLSHHDGASDVHHLPLLGFADARTRYAQNDGMHQETLNFPSVPPREVQITPKQEQWNVDTIDIALEDLVLDKGKMRSRVGPQAQSPFTDAAADATFSPLRLRAAMANRNGMATTSILDETQQDDRQFRPPTPRTATLSDARISQRTTLTSLNHALQPLPHLPSAATNNSCDSTAPSSTSGKTVGLQPSVDHPLAPSSPSPTADHLARNHVVVNATPSSEEEENVFAFSPPSLSSYGVHADSARPRIARVTGKRLDSISSSNHSSLLGTTRDMDPREVIQRARMQHMSCGLDAEIGDNFGEELASECATSDSHSKEVYAEDLPPLLSNHYLQGKVDQVELERLNRLPERMAAAAAADSGSHKLSQKHLSKHSKKTAAATSVQQHYEPISILRAEAAFLKEDTKKNGIKGSKMKLWNSHASSSNTSASGSRSSGLGRMGIDGSTSDLSSVSDGPQRLRSFKSSLRLKGMR</sequence>
<feature type="compositionally biased region" description="Polar residues" evidence="1">
    <location>
        <begin position="274"/>
        <end position="283"/>
    </location>
</feature>
<evidence type="ECO:0000256" key="1">
    <source>
        <dbReference type="SAM" id="MobiDB-lite"/>
    </source>
</evidence>
<protein>
    <submittedName>
        <fullName evidence="2">Uncharacterized protein</fullName>
    </submittedName>
</protein>
<proteinExistence type="predicted"/>
<feature type="region of interest" description="Disordered" evidence="1">
    <location>
        <begin position="254"/>
        <end position="283"/>
    </location>
</feature>
<accession>A0A077R3L7</accession>
<feature type="compositionally biased region" description="Polar residues" evidence="1">
    <location>
        <begin position="581"/>
        <end position="591"/>
    </location>
</feature>
<feature type="compositionally biased region" description="Polar residues" evidence="1">
    <location>
        <begin position="305"/>
        <end position="322"/>
    </location>
</feature>
<name>A0A077R3L7_9BASI</name>
<feature type="region of interest" description="Disordered" evidence="1">
    <location>
        <begin position="549"/>
        <end position="609"/>
    </location>
</feature>
<evidence type="ECO:0000313" key="2">
    <source>
        <dbReference type="EMBL" id="CDI53551.1"/>
    </source>
</evidence>
<feature type="region of interest" description="Disordered" evidence="1">
    <location>
        <begin position="491"/>
        <end position="521"/>
    </location>
</feature>
<organism evidence="2">
    <name type="scientific">Melanopsichium pennsylvanicum 4</name>
    <dbReference type="NCBI Taxonomy" id="1398559"/>
    <lineage>
        <taxon>Eukaryota</taxon>
        <taxon>Fungi</taxon>
        <taxon>Dikarya</taxon>
        <taxon>Basidiomycota</taxon>
        <taxon>Ustilaginomycotina</taxon>
        <taxon>Ustilaginomycetes</taxon>
        <taxon>Ustilaginales</taxon>
        <taxon>Ustilaginaceae</taxon>
        <taxon>Melanopsichium</taxon>
    </lineage>
</organism>
<feature type="compositionally biased region" description="Low complexity" evidence="1">
    <location>
        <begin position="491"/>
        <end position="502"/>
    </location>
</feature>